<dbReference type="RefSeq" id="XP_001026065.1">
    <property type="nucleotide sequence ID" value="XM_001026065.1"/>
</dbReference>
<proteinExistence type="predicted"/>
<dbReference type="HOGENOM" id="CLU_2693249_0_0_1"/>
<feature type="compositionally biased region" description="Basic and acidic residues" evidence="1">
    <location>
        <begin position="1"/>
        <end position="11"/>
    </location>
</feature>
<evidence type="ECO:0000313" key="3">
    <source>
        <dbReference type="Proteomes" id="UP000009168"/>
    </source>
</evidence>
<dbReference type="Proteomes" id="UP000009168">
    <property type="component" value="Unassembled WGS sequence"/>
</dbReference>
<dbReference type="EMBL" id="GG662327">
    <property type="protein sequence ID" value="EAS05820.1"/>
    <property type="molecule type" value="Genomic_DNA"/>
</dbReference>
<reference evidence="3" key="1">
    <citation type="journal article" date="2006" name="PLoS Biol.">
        <title>Macronuclear genome sequence of the ciliate Tetrahymena thermophila, a model eukaryote.</title>
        <authorList>
            <person name="Eisen J.A."/>
            <person name="Coyne R.S."/>
            <person name="Wu M."/>
            <person name="Wu D."/>
            <person name="Thiagarajan M."/>
            <person name="Wortman J.R."/>
            <person name="Badger J.H."/>
            <person name="Ren Q."/>
            <person name="Amedeo P."/>
            <person name="Jones K.M."/>
            <person name="Tallon L.J."/>
            <person name="Delcher A.L."/>
            <person name="Salzberg S.L."/>
            <person name="Silva J.C."/>
            <person name="Haas B.J."/>
            <person name="Majoros W.H."/>
            <person name="Farzad M."/>
            <person name="Carlton J.M."/>
            <person name="Smith R.K. Jr."/>
            <person name="Garg J."/>
            <person name="Pearlman R.E."/>
            <person name="Karrer K.M."/>
            <person name="Sun L."/>
            <person name="Manning G."/>
            <person name="Elde N.C."/>
            <person name="Turkewitz A.P."/>
            <person name="Asai D.J."/>
            <person name="Wilkes D.E."/>
            <person name="Wang Y."/>
            <person name="Cai H."/>
            <person name="Collins K."/>
            <person name="Stewart B.A."/>
            <person name="Lee S.R."/>
            <person name="Wilamowska K."/>
            <person name="Weinberg Z."/>
            <person name="Ruzzo W.L."/>
            <person name="Wloga D."/>
            <person name="Gaertig J."/>
            <person name="Frankel J."/>
            <person name="Tsao C.-C."/>
            <person name="Gorovsky M.A."/>
            <person name="Keeling P.J."/>
            <person name="Waller R.F."/>
            <person name="Patron N.J."/>
            <person name="Cherry J.M."/>
            <person name="Stover N.A."/>
            <person name="Krieger C.J."/>
            <person name="del Toro C."/>
            <person name="Ryder H.F."/>
            <person name="Williamson S.C."/>
            <person name="Barbeau R.A."/>
            <person name="Hamilton E.P."/>
            <person name="Orias E."/>
        </authorList>
    </citation>
    <scope>NUCLEOTIDE SEQUENCE [LARGE SCALE GENOMIC DNA]</scope>
    <source>
        <strain evidence="3">SB210</strain>
    </source>
</reference>
<dbReference type="KEGG" id="tet:TTHERM_01232290"/>
<keyword evidence="3" id="KW-1185">Reference proteome</keyword>
<evidence type="ECO:0000313" key="2">
    <source>
        <dbReference type="EMBL" id="EAS05820.1"/>
    </source>
</evidence>
<evidence type="ECO:0000256" key="1">
    <source>
        <dbReference type="SAM" id="MobiDB-lite"/>
    </source>
</evidence>
<accession>Q24DF8</accession>
<feature type="region of interest" description="Disordered" evidence="1">
    <location>
        <begin position="1"/>
        <end position="33"/>
    </location>
</feature>
<dbReference type="GeneID" id="7835474"/>
<organism evidence="2 3">
    <name type="scientific">Tetrahymena thermophila (strain SB210)</name>
    <dbReference type="NCBI Taxonomy" id="312017"/>
    <lineage>
        <taxon>Eukaryota</taxon>
        <taxon>Sar</taxon>
        <taxon>Alveolata</taxon>
        <taxon>Ciliophora</taxon>
        <taxon>Intramacronucleata</taxon>
        <taxon>Oligohymenophorea</taxon>
        <taxon>Hymenostomatida</taxon>
        <taxon>Tetrahymenina</taxon>
        <taxon>Tetrahymenidae</taxon>
        <taxon>Tetrahymena</taxon>
    </lineage>
</organism>
<name>Q24DF8_TETTS</name>
<protein>
    <submittedName>
        <fullName evidence="2">Uncharacterized protein</fullName>
    </submittedName>
</protein>
<sequence>MNERIKTKTQDRQCSFKKLKQQVNNKKNSKQRKNKITEQVSYFLFAIKNKIDVKNQVKKFNYDLPQINLNILKI</sequence>
<dbReference type="InParanoid" id="Q24DF8"/>
<dbReference type="AlphaFoldDB" id="Q24DF8"/>
<gene>
    <name evidence="2" type="ORF">TTHERM_01232290</name>
</gene>